<feature type="region of interest" description="Disordered" evidence="1">
    <location>
        <begin position="144"/>
        <end position="391"/>
    </location>
</feature>
<dbReference type="Proteomes" id="UP000233786">
    <property type="component" value="Unassembled WGS sequence"/>
</dbReference>
<name>A0A2N3XVX9_SACSN</name>
<evidence type="ECO:0000256" key="1">
    <source>
        <dbReference type="SAM" id="MobiDB-lite"/>
    </source>
</evidence>
<dbReference type="AlphaFoldDB" id="A0A2N3XVX9"/>
<gene>
    <name evidence="2" type="ORF">A8926_2455</name>
</gene>
<proteinExistence type="predicted"/>
<comment type="caution">
    <text evidence="2">The sequence shown here is derived from an EMBL/GenBank/DDBJ whole genome shotgun (WGS) entry which is preliminary data.</text>
</comment>
<feature type="compositionally biased region" description="Low complexity" evidence="1">
    <location>
        <begin position="267"/>
        <end position="284"/>
    </location>
</feature>
<feature type="compositionally biased region" description="Pro residues" evidence="1">
    <location>
        <begin position="240"/>
        <end position="260"/>
    </location>
</feature>
<sequence length="391" mass="40033">MSAPTDPAILRERLDGLADLLRNAEPSPSGLGGPLSTSPLPVAALQDHLGNATSWLGRVWAAFARDGTAVRRWLVSEPLGSPIPPQEPTALPLRKQFRLSLATAALGASIAAAAYTLTAPLADPFFGLIPPGIFSRLPPFAENTVPAPDGEAPLLNTNPPHDVVVPGLPLVARSPRPPQPPPPPPSAAAASAPLETGASNGTAGSPAVSTRPHDSTGSDAAPIRAPEPAGQQSGVAPAKPAVPPPASPPAPPPGQPPGQPPEISDGPTKVPTAPPQTTTTHEPPQNTAPDPPTRTTTHQPPQNTAPDLPTRTTTHQPPQNTTPDLPTRTTTHQPPQNTAPNPPTRITTTHEPTQTPEPTPTTTATGPTTDPTTNHNPSTAAPAYTTDRGTS</sequence>
<accession>A0A2N3XVX9</accession>
<dbReference type="STRING" id="994479.GCA_000194155_02988"/>
<evidence type="ECO:0000313" key="3">
    <source>
        <dbReference type="Proteomes" id="UP000233786"/>
    </source>
</evidence>
<dbReference type="PRINTS" id="PR01217">
    <property type="entry name" value="PRICHEXTENSN"/>
</dbReference>
<evidence type="ECO:0000313" key="2">
    <source>
        <dbReference type="EMBL" id="PKW14805.1"/>
    </source>
</evidence>
<protein>
    <submittedName>
        <fullName evidence="2">Uncharacterized protein</fullName>
    </submittedName>
</protein>
<reference evidence="2" key="1">
    <citation type="submission" date="2017-12" db="EMBL/GenBank/DDBJ databases">
        <title>Sequencing the genomes of 1000 Actinobacteria strains.</title>
        <authorList>
            <person name="Klenk H.-P."/>
        </authorList>
    </citation>
    <scope>NUCLEOTIDE SEQUENCE [LARGE SCALE GENOMIC DNA]</scope>
    <source>
        <strain evidence="2">DSM 44228</strain>
    </source>
</reference>
<feature type="compositionally biased region" description="Pro residues" evidence="1">
    <location>
        <begin position="175"/>
        <end position="186"/>
    </location>
</feature>
<organism evidence="2 3">
    <name type="scientific">Saccharopolyspora spinosa</name>
    <dbReference type="NCBI Taxonomy" id="60894"/>
    <lineage>
        <taxon>Bacteria</taxon>
        <taxon>Bacillati</taxon>
        <taxon>Actinomycetota</taxon>
        <taxon>Actinomycetes</taxon>
        <taxon>Pseudonocardiales</taxon>
        <taxon>Pseudonocardiaceae</taxon>
        <taxon>Saccharopolyspora</taxon>
    </lineage>
</organism>
<dbReference type="EMBL" id="PJNB01000001">
    <property type="protein sequence ID" value="PKW14805.1"/>
    <property type="molecule type" value="Genomic_DNA"/>
</dbReference>
<keyword evidence="3" id="KW-1185">Reference proteome</keyword>
<feature type="compositionally biased region" description="Low complexity" evidence="1">
    <location>
        <begin position="293"/>
        <end position="379"/>
    </location>
</feature>